<proteinExistence type="predicted"/>
<keyword evidence="3" id="KW-0808">Transferase</keyword>
<reference evidence="11 12" key="1">
    <citation type="journal article" date="2018" name="IMA Fungus">
        <title>IMA Genome-F 9: Draft genome sequence of Annulohypoxylon stygium, Aspergillus mulundensis, Berkeleyomyces basicola (syn. Thielaviopsis basicola), Ceratocystis smalleyi, two Cercospora beticola strains, Coleophoma cylindrospora, Fusarium fracticaudum, Phialophora cf. hyalina, and Morchella septimelata.</title>
        <authorList>
            <person name="Wingfield B.D."/>
            <person name="Bills G.F."/>
            <person name="Dong Y."/>
            <person name="Huang W."/>
            <person name="Nel W.J."/>
            <person name="Swalarsk-Parry B.S."/>
            <person name="Vaghefi N."/>
            <person name="Wilken P.M."/>
            <person name="An Z."/>
            <person name="de Beer Z.W."/>
            <person name="De Vos L."/>
            <person name="Chen L."/>
            <person name="Duong T.A."/>
            <person name="Gao Y."/>
            <person name="Hammerbacher A."/>
            <person name="Kikkert J.R."/>
            <person name="Li Y."/>
            <person name="Li H."/>
            <person name="Li K."/>
            <person name="Li Q."/>
            <person name="Liu X."/>
            <person name="Ma X."/>
            <person name="Naidoo K."/>
            <person name="Pethybridge S.J."/>
            <person name="Sun J."/>
            <person name="Steenkamp E.T."/>
            <person name="van der Nest M.A."/>
            <person name="van Wyk S."/>
            <person name="Wingfield M.J."/>
            <person name="Xiong C."/>
            <person name="Yue Q."/>
            <person name="Zhang X."/>
        </authorList>
    </citation>
    <scope>NUCLEOTIDE SEQUENCE [LARGE SCALE GENOMIC DNA]</scope>
    <source>
        <strain evidence="11 12">BP 5553</strain>
    </source>
</reference>
<keyword evidence="5" id="KW-0418">Kinase</keyword>
<evidence type="ECO:0000313" key="12">
    <source>
        <dbReference type="Proteomes" id="UP000254866"/>
    </source>
</evidence>
<dbReference type="STRING" id="2656787.A0A370U0G3"/>
<dbReference type="OrthoDB" id="4062651at2759"/>
<dbReference type="InterPro" id="IPR000719">
    <property type="entry name" value="Prot_kinase_dom"/>
</dbReference>
<keyword evidence="4" id="KW-0547">Nucleotide-binding</keyword>
<keyword evidence="12" id="KW-1185">Reference proteome</keyword>
<evidence type="ECO:0000256" key="1">
    <source>
        <dbReference type="ARBA" id="ARBA00012513"/>
    </source>
</evidence>
<evidence type="ECO:0000256" key="2">
    <source>
        <dbReference type="ARBA" id="ARBA00022527"/>
    </source>
</evidence>
<dbReference type="AlphaFoldDB" id="A0A370U0G3"/>
<evidence type="ECO:0000256" key="7">
    <source>
        <dbReference type="ARBA" id="ARBA00047899"/>
    </source>
</evidence>
<evidence type="ECO:0000256" key="6">
    <source>
        <dbReference type="ARBA" id="ARBA00022840"/>
    </source>
</evidence>
<dbReference type="GO" id="GO:0004674">
    <property type="term" value="F:protein serine/threonine kinase activity"/>
    <property type="evidence" value="ECO:0007669"/>
    <property type="project" value="UniProtKB-KW"/>
</dbReference>
<dbReference type="PROSITE" id="PS50011">
    <property type="entry name" value="PROTEIN_KINASE_DOM"/>
    <property type="match status" value="1"/>
</dbReference>
<dbReference type="Pfam" id="PF07714">
    <property type="entry name" value="PK_Tyr_Ser-Thr"/>
    <property type="match status" value="1"/>
</dbReference>
<dbReference type="Gene3D" id="1.10.510.10">
    <property type="entry name" value="Transferase(Phosphotransferase) domain 1"/>
    <property type="match status" value="1"/>
</dbReference>
<dbReference type="EC" id="2.7.11.1" evidence="1"/>
<comment type="catalytic activity">
    <reaction evidence="7">
        <text>L-threonyl-[protein] + ATP = O-phospho-L-threonyl-[protein] + ADP + H(+)</text>
        <dbReference type="Rhea" id="RHEA:46608"/>
        <dbReference type="Rhea" id="RHEA-COMP:11060"/>
        <dbReference type="Rhea" id="RHEA-COMP:11605"/>
        <dbReference type="ChEBI" id="CHEBI:15378"/>
        <dbReference type="ChEBI" id="CHEBI:30013"/>
        <dbReference type="ChEBI" id="CHEBI:30616"/>
        <dbReference type="ChEBI" id="CHEBI:61977"/>
        <dbReference type="ChEBI" id="CHEBI:456216"/>
        <dbReference type="EC" id="2.7.11.1"/>
    </reaction>
</comment>
<feature type="region of interest" description="Disordered" evidence="9">
    <location>
        <begin position="461"/>
        <end position="482"/>
    </location>
</feature>
<keyword evidence="2" id="KW-0723">Serine/threonine-protein kinase</keyword>
<dbReference type="PANTHER" id="PTHR43671">
    <property type="entry name" value="SERINE/THREONINE-PROTEIN KINASE NEK"/>
    <property type="match status" value="1"/>
</dbReference>
<dbReference type="InterPro" id="IPR011009">
    <property type="entry name" value="Kinase-like_dom_sf"/>
</dbReference>
<dbReference type="InterPro" id="IPR050660">
    <property type="entry name" value="NEK_Ser/Thr_kinase"/>
</dbReference>
<comment type="caution">
    <text evidence="11">The sequence shown here is derived from an EMBL/GenBank/DDBJ whole genome shotgun (WGS) entry which is preliminary data.</text>
</comment>
<evidence type="ECO:0000256" key="5">
    <source>
        <dbReference type="ARBA" id="ARBA00022777"/>
    </source>
</evidence>
<evidence type="ECO:0000259" key="10">
    <source>
        <dbReference type="PROSITE" id="PS50011"/>
    </source>
</evidence>
<comment type="catalytic activity">
    <reaction evidence="8">
        <text>L-seryl-[protein] + ATP = O-phospho-L-seryl-[protein] + ADP + H(+)</text>
        <dbReference type="Rhea" id="RHEA:17989"/>
        <dbReference type="Rhea" id="RHEA-COMP:9863"/>
        <dbReference type="Rhea" id="RHEA-COMP:11604"/>
        <dbReference type="ChEBI" id="CHEBI:15378"/>
        <dbReference type="ChEBI" id="CHEBI:29999"/>
        <dbReference type="ChEBI" id="CHEBI:30616"/>
        <dbReference type="ChEBI" id="CHEBI:83421"/>
        <dbReference type="ChEBI" id="CHEBI:456216"/>
        <dbReference type="EC" id="2.7.11.1"/>
    </reaction>
</comment>
<gene>
    <name evidence="11" type="ORF">BP5553_01251</name>
</gene>
<evidence type="ECO:0000256" key="4">
    <source>
        <dbReference type="ARBA" id="ARBA00022741"/>
    </source>
</evidence>
<name>A0A370U0G3_9HELO</name>
<dbReference type="SMART" id="SM00220">
    <property type="entry name" value="S_TKc"/>
    <property type="match status" value="1"/>
</dbReference>
<evidence type="ECO:0000256" key="9">
    <source>
        <dbReference type="SAM" id="MobiDB-lite"/>
    </source>
</evidence>
<dbReference type="InterPro" id="IPR001245">
    <property type="entry name" value="Ser-Thr/Tyr_kinase_cat_dom"/>
</dbReference>
<dbReference type="PANTHER" id="PTHR43671:SF98">
    <property type="entry name" value="SERINE_THREONINE-PROTEIN KINASE NEK11"/>
    <property type="match status" value="1"/>
</dbReference>
<dbReference type="GeneID" id="43594100"/>
<feature type="domain" description="Protein kinase" evidence="10">
    <location>
        <begin position="141"/>
        <end position="542"/>
    </location>
</feature>
<organism evidence="11 12">
    <name type="scientific">Venustampulla echinocandica</name>
    <dbReference type="NCBI Taxonomy" id="2656787"/>
    <lineage>
        <taxon>Eukaryota</taxon>
        <taxon>Fungi</taxon>
        <taxon>Dikarya</taxon>
        <taxon>Ascomycota</taxon>
        <taxon>Pezizomycotina</taxon>
        <taxon>Leotiomycetes</taxon>
        <taxon>Helotiales</taxon>
        <taxon>Pleuroascaceae</taxon>
        <taxon>Venustampulla</taxon>
    </lineage>
</organism>
<dbReference type="RefSeq" id="XP_031873928.1">
    <property type="nucleotide sequence ID" value="XM_032009874.1"/>
</dbReference>
<protein>
    <recommendedName>
        <fullName evidence="1">non-specific serine/threonine protein kinase</fullName>
        <ecNumber evidence="1">2.7.11.1</ecNumber>
    </recommendedName>
</protein>
<dbReference type="EMBL" id="NPIC01000001">
    <property type="protein sequence ID" value="RDL41272.1"/>
    <property type="molecule type" value="Genomic_DNA"/>
</dbReference>
<feature type="region of interest" description="Disordered" evidence="9">
    <location>
        <begin position="360"/>
        <end position="432"/>
    </location>
</feature>
<feature type="compositionally biased region" description="Polar residues" evidence="9">
    <location>
        <begin position="398"/>
        <end position="430"/>
    </location>
</feature>
<keyword evidence="6" id="KW-0067">ATP-binding</keyword>
<dbReference type="SUPFAM" id="SSF56112">
    <property type="entry name" value="Protein kinase-like (PK-like)"/>
    <property type="match status" value="1"/>
</dbReference>
<accession>A0A370U0G3</accession>
<dbReference type="Proteomes" id="UP000254866">
    <property type="component" value="Unassembled WGS sequence"/>
</dbReference>
<evidence type="ECO:0000256" key="8">
    <source>
        <dbReference type="ARBA" id="ARBA00048679"/>
    </source>
</evidence>
<dbReference type="GO" id="GO:0005524">
    <property type="term" value="F:ATP binding"/>
    <property type="evidence" value="ECO:0007669"/>
    <property type="project" value="UniProtKB-KW"/>
</dbReference>
<evidence type="ECO:0000313" key="11">
    <source>
        <dbReference type="EMBL" id="RDL41272.1"/>
    </source>
</evidence>
<sequence>MDYRRTSLAINTQPTAGINTNPHIPSIFPAAGTNRHINEILSESPIMWWDEERIEATVTRQFVLANLRPDEQVRLDEPLGFGDGLTNDTYMEWIDLKAKRIFLILVDLDVPDQIFGVIDDSWDDDDLPIPLDQVERLRLTYERDERLEKRFFQRQFLYLLRNIQKGEQVYYDDEEVVPLEMAEKRPIGVVAGLTHSYADKVHLPWKPDDIFLRRGIPLGEPPGRMRREEFLSGIEDMKTLKHGHLISLWASYIHQDYGYLLLTPINDSSLKSFLTVTPQSFKILAKQDRRILLLNWLHCLADALSFLHSNGLSHGNIRPSNVMLDPDNHIFLGDSGILPITTFTSKKRGFDQEIYCYSAPEQAPRPPAPAIIHLPSSRPTSRGLPPRRMTAPPYSGALSVSTSIDAASIHTSSTRSNSPCSPTRPGSSGTRYDPQKADIFSLGAIFLEILTFLLKRASRSFASHRSSKNRTPGRGGGLPDSSFHKNLGQVESWMKMLAKDAAKKEDGVFRGVSPILKLVDSMIRLNPDDRPSAQAVQRQLYLILSETCRLGKPSPGGSSGGIHCEAWNRGDNGWIFGMDELRVASQRAAAAACANLAPINTLSGDIEANAAVIYGVEKISLASTPPLLKGRSYEGDSTNLAMKTSTSSEETNRYANGSLKVGVKVKPKARPWQAPVYAGSFFYETYFATPIHLLTHVMIEFSFGF</sequence>
<evidence type="ECO:0000256" key="3">
    <source>
        <dbReference type="ARBA" id="ARBA00022679"/>
    </source>
</evidence>